<dbReference type="PANTHER" id="PTHR11012">
    <property type="entry name" value="PROTEIN KINASE-LIKE DOMAIN-CONTAINING"/>
    <property type="match status" value="1"/>
</dbReference>
<evidence type="ECO:0000313" key="2">
    <source>
        <dbReference type="EMBL" id="CAH1163882.1"/>
    </source>
</evidence>
<dbReference type="PANTHER" id="PTHR11012:SF30">
    <property type="entry name" value="PROTEIN KINASE-LIKE DOMAIN-CONTAINING"/>
    <property type="match status" value="1"/>
</dbReference>
<evidence type="ECO:0000313" key="3">
    <source>
        <dbReference type="Proteomes" id="UP001153737"/>
    </source>
</evidence>
<dbReference type="InterPro" id="IPR011009">
    <property type="entry name" value="Kinase-like_dom_sf"/>
</dbReference>
<dbReference type="EMBL" id="OU896710">
    <property type="protein sequence ID" value="CAH1163882.1"/>
    <property type="molecule type" value="Genomic_DNA"/>
</dbReference>
<gene>
    <name evidence="2" type="ORF">PHAECO_LOCUS8081</name>
</gene>
<dbReference type="AlphaFoldDB" id="A0A9P0DQ52"/>
<keyword evidence="3" id="KW-1185">Reference proteome</keyword>
<dbReference type="SUPFAM" id="SSF56112">
    <property type="entry name" value="Protein kinase-like (PK-like)"/>
    <property type="match status" value="1"/>
</dbReference>
<reference evidence="2" key="2">
    <citation type="submission" date="2022-10" db="EMBL/GenBank/DDBJ databases">
        <authorList>
            <consortium name="ENA_rothamsted_submissions"/>
            <consortium name="culmorum"/>
            <person name="King R."/>
        </authorList>
    </citation>
    <scope>NUCLEOTIDE SEQUENCE</scope>
</reference>
<accession>A0A9P0DQ52</accession>
<dbReference type="SMART" id="SM00587">
    <property type="entry name" value="CHK"/>
    <property type="match status" value="1"/>
</dbReference>
<dbReference type="Pfam" id="PF02958">
    <property type="entry name" value="EcKL"/>
    <property type="match status" value="1"/>
</dbReference>
<feature type="domain" description="CHK kinase-like" evidence="1">
    <location>
        <begin position="128"/>
        <end position="323"/>
    </location>
</feature>
<dbReference type="InterPro" id="IPR015897">
    <property type="entry name" value="CHK_kinase-like"/>
</dbReference>
<dbReference type="Gene3D" id="3.90.1200.10">
    <property type="match status" value="1"/>
</dbReference>
<organism evidence="2 3">
    <name type="scientific">Phaedon cochleariae</name>
    <name type="common">Mustard beetle</name>
    <dbReference type="NCBI Taxonomy" id="80249"/>
    <lineage>
        <taxon>Eukaryota</taxon>
        <taxon>Metazoa</taxon>
        <taxon>Ecdysozoa</taxon>
        <taxon>Arthropoda</taxon>
        <taxon>Hexapoda</taxon>
        <taxon>Insecta</taxon>
        <taxon>Pterygota</taxon>
        <taxon>Neoptera</taxon>
        <taxon>Endopterygota</taxon>
        <taxon>Coleoptera</taxon>
        <taxon>Polyphaga</taxon>
        <taxon>Cucujiformia</taxon>
        <taxon>Chrysomeloidea</taxon>
        <taxon>Chrysomelidae</taxon>
        <taxon>Chrysomelinae</taxon>
        <taxon>Chrysomelini</taxon>
        <taxon>Phaedon</taxon>
    </lineage>
</organism>
<protein>
    <recommendedName>
        <fullName evidence="1">CHK kinase-like domain-containing protein</fullName>
    </recommendedName>
</protein>
<dbReference type="InterPro" id="IPR004119">
    <property type="entry name" value="EcKL"/>
</dbReference>
<sequence length="408" mass="47273">MSVSTEDLVLWVDRMMKERNILIYKLDKCSGSTRGDGYLGEVNFIEVVVNSSDVGEEKVYNLVIKSANKSEIFRMKTPIQEAYYREMFMYTKVFPMLNEFQKEYALEDPFDQYAKCYSTCQDDKREALILKNLKSLGFEVHDRTIPQNLNHVLFVFKTYGKLHGTSLAMKTKKPALFKSMTKNMTDVLATFIIQADMIGNFVEEFKGAREILKKLGDSTLATKFEGFEDQIVEALTRMCFPDEPESVILHGDCWNNNMMFKYKDSNKTQPVSMCFIDFQLSKVASPILDLSYYLYTVADRSVLDNFDFLLQAYYRSLSDHLKHFGIIAEDIVTFDALKSQWKTYGKFGLAMAPFIIKIELCQSDEVVDFAESVEKGELKDALNIQIKNQDEFERRIKDVMEHFAEEFL</sequence>
<dbReference type="Proteomes" id="UP001153737">
    <property type="component" value="Chromosome 4"/>
</dbReference>
<proteinExistence type="predicted"/>
<dbReference type="OrthoDB" id="190089at2759"/>
<evidence type="ECO:0000259" key="1">
    <source>
        <dbReference type="SMART" id="SM00587"/>
    </source>
</evidence>
<name>A0A9P0DQ52_PHACE</name>
<reference evidence="2" key="1">
    <citation type="submission" date="2022-01" db="EMBL/GenBank/DDBJ databases">
        <authorList>
            <person name="King R."/>
        </authorList>
    </citation>
    <scope>NUCLEOTIDE SEQUENCE</scope>
</reference>